<evidence type="ECO:0000313" key="4">
    <source>
        <dbReference type="EMBL" id="KAF1834611.1"/>
    </source>
</evidence>
<dbReference type="GO" id="GO:0005829">
    <property type="term" value="C:cytosol"/>
    <property type="evidence" value="ECO:0007669"/>
    <property type="project" value="GOC"/>
</dbReference>
<accession>A0A6A5KFA7</accession>
<sequence length="2036" mass="221035">MAADQQPASDGPSNPELDIKKLHALPSEQQDLYLLTFSSDLARHVASLDADGASAHQIYIKKEVFQIINLASPAPTRVIRNNLGRAIAGIFDKGDRKLLFESINEAVGILNAAGKSEKDVRAKHAAVHCLGAVFEAAGDSAIGLSPLAVKSLLGLIKFAQNHTGLRAALFRAVGKVWKGVGSHADELVARDTWKQARNACSDKSYLVQTAACYCLEQLLRYTAFFDNSNDFDKLQNVAWKTIDSTSSSVRHAVASCISAALVKNYSENAPADLPILGLTRSKTAKKKNKKTGDDDGDDVVMERSESPAPRKSATQLSFTITSLLKLLAMQYCRPQAGNRARAGIAVCYIKTLKGLGEQVIETKYADIARSLFVDILSNHAIVQNRYRTLSTRKFVAVILETVIGRELLGESGQLDAARFLVNDILKDYPQVLKERPEPTKQTLIGALSTLSSLFNSLGSAANVIADSCRDALLQVLQHPSYTVQVTASACLRSFVLACPLQLLPAVTICMNSVNRELGLLAGPRQSPRKCVGLANGLSAVLSTSTSQPLHGSVDVNSRVLSQATSLLKSASNSDLRIGSTQIQVAWILIGGLMTLGPNFVKIHLSQLLLLWKNALPKPLNRDNMVQRNFLELCFLAHVRECALGSILTFLAFNSRILTLDVTKRLAAMLQNTTMFLNTLPAKKTTDDMSQRLSPALQLHDFDLMVRRRVLQCYTKLVELSPASSHEVLLQTNLLPFAIASFAEPDNYTTSSFSTAIASAAGSFESIWEVADNHGFGVTGLVRGFDIKPLPGEHDTGTRHHWLTRHGPEAIVDRTLLSPICGAREHDSISLYIRTSDDTHELPDPPATEVVNSALQLFAICLPLQTARIQESILEQMTSFLSASSLQRDINRKTAMMVNIAYAVLSALKVAVKETRSAPGSLKGAAVEKVMQDLLHLFVILPDPFIRNLAGEALGRLCNSSGNALTTTEVNYLVDQIVANREPNARSGYAVTLGCIHSQLGGMAAGFHLKNILGILMSLGNDPHPVVHFWAIDSLSRVADSAGLSFSSYVSSTLGMLAQLYAADTHNDESASLASSNIEIDIPSPAVIARCVDSTINVLGPDLQDVAKARDLIMTLVGLFQSDADELVVIESLRCQEHISLYAPGHMAFSAYVKHLQRSLESSSAQIRDMAIDGLHNLMRRNTEEVIHAADPGLEDQLWHVLDRDSEHEVVRNIIRNWLHQTGLSDTATWVQRCHSVLTKTKKIEAKDQVESKPKAGATDLQDEEVAGFASASNGPGAESGDGAQVSQELLKWQVRTFGMDCLSELVAMVSKEAAFREESPCVMALQQRVADVVRIAFSASTAGVVQLRIRGLKIIDQVLKLFGKTPDPDFAEVTLLEQYQAQIGSALTPAFAADSSPELAAEAVNVCATFIATGIVTDVDRMGRILKLLVSALENFSSESETAAIGDLKGLSSNAQVMVKMAVFSAWAELQIASAEQSYLVDVLKPHIAKLTPLWLASLREYARLRFEPDISSSMGAASLSGSLDTIYAALNRETLLKFYQDSWLNLVDAIASLIDEDSEFVFDALDGKTELSEATTNGKADHINYRDEPVAFFFVLFGLAFEALAGRPGDLQASKEQVLEILQALKKILRPSVSGHAIYQEVVFSETMDMLDRLVLTEGLTVQTVIVEITRNLCLGHPSARRDQGTMSADEHLSEDIDQLFELTKIMVLVLSGLVPGLEDSKAKARHEMNEEAVALLTTALSALVDAAQVFPSIIKADLHACILHIFVTILGTGACQATVVPQALPIFKRFITSLAPHAEATDDTSKQLRATLTRFLIILKHAQQREFDAALACEKNTVLATTILLSSATSAFSPNDPLVKRFIDDLFDCLGTVTTSKVAASCCRSLLLLPKRGALETHVAKLLLPPTLSFLATPSDVQGLDESRTTLAQTLVTFFASLPYPPHRQVAAKIIIPTLLSRAQHDAKVGPETAVRLLEIANTDPMAFRGVVACLGMEQRAFMESVVVLGGRAERRQQVGREEDGGGPKIELKMHFGA</sequence>
<dbReference type="OrthoDB" id="192608at2759"/>
<proteinExistence type="inferred from homology"/>
<gene>
    <name evidence="4" type="ORF">BDW02DRAFT_630254</name>
</gene>
<name>A0A6A5KFA7_9PLEO</name>
<dbReference type="FunFam" id="1.25.10.10:FF:000745">
    <property type="entry name" value="Chromosome 7, whole genome shotgun sequence"/>
    <property type="match status" value="1"/>
</dbReference>
<reference evidence="4" key="1">
    <citation type="submission" date="2020-01" db="EMBL/GenBank/DDBJ databases">
        <authorList>
            <consortium name="DOE Joint Genome Institute"/>
            <person name="Haridas S."/>
            <person name="Albert R."/>
            <person name="Binder M."/>
            <person name="Bloem J."/>
            <person name="Labutti K."/>
            <person name="Salamov A."/>
            <person name="Andreopoulos B."/>
            <person name="Baker S.E."/>
            <person name="Barry K."/>
            <person name="Bills G."/>
            <person name="Bluhm B.H."/>
            <person name="Cannon C."/>
            <person name="Castanera R."/>
            <person name="Culley D.E."/>
            <person name="Daum C."/>
            <person name="Ezra D."/>
            <person name="Gonzalez J.B."/>
            <person name="Henrissat B."/>
            <person name="Kuo A."/>
            <person name="Liang C."/>
            <person name="Lipzen A."/>
            <person name="Lutzoni F."/>
            <person name="Magnuson J."/>
            <person name="Mondo S."/>
            <person name="Nolan M."/>
            <person name="Ohm R."/>
            <person name="Pangilinan J."/>
            <person name="Park H.-J."/>
            <person name="Ramirez L."/>
            <person name="Alfaro M."/>
            <person name="Sun H."/>
            <person name="Tritt A."/>
            <person name="Yoshinaga Y."/>
            <person name="Zwiers L.-H."/>
            <person name="Turgeon B.G."/>
            <person name="Goodwin S.B."/>
            <person name="Spatafora J.W."/>
            <person name="Crous P.W."/>
            <person name="Grigoriev I.V."/>
        </authorList>
    </citation>
    <scope>NUCLEOTIDE SEQUENCE</scope>
    <source>
        <strain evidence="4">P77</strain>
    </source>
</reference>
<dbReference type="SUPFAM" id="SSF48371">
    <property type="entry name" value="ARM repeat"/>
    <property type="match status" value="2"/>
</dbReference>
<evidence type="ECO:0000256" key="2">
    <source>
        <dbReference type="SAM" id="MobiDB-lite"/>
    </source>
</evidence>
<dbReference type="GO" id="GO:0006897">
    <property type="term" value="P:endocytosis"/>
    <property type="evidence" value="ECO:0007669"/>
    <property type="project" value="TreeGrafter"/>
</dbReference>
<feature type="region of interest" description="Disordered" evidence="2">
    <location>
        <begin position="284"/>
        <end position="311"/>
    </location>
</feature>
<dbReference type="Pfam" id="PF20210">
    <property type="entry name" value="Laa1_Sip1_HTR5"/>
    <property type="match status" value="1"/>
</dbReference>
<dbReference type="PANTHER" id="PTHR21663">
    <property type="entry name" value="HYPOTHETICAL HEAT DOMAIN-CONTAINING"/>
    <property type="match status" value="1"/>
</dbReference>
<dbReference type="Proteomes" id="UP000800040">
    <property type="component" value="Unassembled WGS sequence"/>
</dbReference>
<dbReference type="InterPro" id="IPR016024">
    <property type="entry name" value="ARM-type_fold"/>
</dbReference>
<dbReference type="PANTHER" id="PTHR21663:SF0">
    <property type="entry name" value="HEAT REPEAT-CONTAINING PROTEIN 5B"/>
    <property type="match status" value="1"/>
</dbReference>
<keyword evidence="5" id="KW-1185">Reference proteome</keyword>
<dbReference type="InterPro" id="IPR040108">
    <property type="entry name" value="Laa1/Sip1/HEATR5"/>
</dbReference>
<dbReference type="InterPro" id="IPR057981">
    <property type="entry name" value="TPR_LAA1-like_C"/>
</dbReference>
<evidence type="ECO:0000313" key="5">
    <source>
        <dbReference type="Proteomes" id="UP000800040"/>
    </source>
</evidence>
<dbReference type="InterPro" id="IPR046837">
    <property type="entry name" value="Laa1/Sip1/HEATR5-like_HEAT"/>
</dbReference>
<dbReference type="Pfam" id="PF25468">
    <property type="entry name" value="HEAT_HEATR5A"/>
    <property type="match status" value="1"/>
</dbReference>
<comment type="similarity">
    <text evidence="1">Belongs to the HEATR5 family.</text>
</comment>
<dbReference type="EMBL" id="ML975299">
    <property type="protein sequence ID" value="KAF1834611.1"/>
    <property type="molecule type" value="Genomic_DNA"/>
</dbReference>
<dbReference type="GO" id="GO:0030139">
    <property type="term" value="C:endocytic vesicle"/>
    <property type="evidence" value="ECO:0007669"/>
    <property type="project" value="TreeGrafter"/>
</dbReference>
<dbReference type="GO" id="GO:0042147">
    <property type="term" value="P:retrograde transport, endosome to Golgi"/>
    <property type="evidence" value="ECO:0007669"/>
    <property type="project" value="TreeGrafter"/>
</dbReference>
<dbReference type="Gene3D" id="1.25.10.10">
    <property type="entry name" value="Leucine-rich Repeat Variant"/>
    <property type="match status" value="3"/>
</dbReference>
<feature type="domain" description="LAA1-like C-terminal TPR repeats" evidence="3">
    <location>
        <begin position="1857"/>
        <end position="2016"/>
    </location>
</feature>
<dbReference type="Pfam" id="PF25808">
    <property type="entry name" value="TPR_LAA1_C"/>
    <property type="match status" value="1"/>
</dbReference>
<evidence type="ECO:0000259" key="3">
    <source>
        <dbReference type="Pfam" id="PF25808"/>
    </source>
</evidence>
<dbReference type="InterPro" id="IPR011989">
    <property type="entry name" value="ARM-like"/>
</dbReference>
<dbReference type="GO" id="GO:0016020">
    <property type="term" value="C:membrane"/>
    <property type="evidence" value="ECO:0007669"/>
    <property type="project" value="TreeGrafter"/>
</dbReference>
<organism evidence="4 5">
    <name type="scientific">Decorospora gaudefroyi</name>
    <dbReference type="NCBI Taxonomy" id="184978"/>
    <lineage>
        <taxon>Eukaryota</taxon>
        <taxon>Fungi</taxon>
        <taxon>Dikarya</taxon>
        <taxon>Ascomycota</taxon>
        <taxon>Pezizomycotina</taxon>
        <taxon>Dothideomycetes</taxon>
        <taxon>Pleosporomycetidae</taxon>
        <taxon>Pleosporales</taxon>
        <taxon>Pleosporineae</taxon>
        <taxon>Pleosporaceae</taxon>
        <taxon>Decorospora</taxon>
    </lineage>
</organism>
<protein>
    <submittedName>
        <fullName evidence="4">HEAT repeat protein-like protein</fullName>
    </submittedName>
</protein>
<evidence type="ECO:0000256" key="1">
    <source>
        <dbReference type="ARBA" id="ARBA00008304"/>
    </source>
</evidence>
<dbReference type="GO" id="GO:0005794">
    <property type="term" value="C:Golgi apparatus"/>
    <property type="evidence" value="ECO:0007669"/>
    <property type="project" value="TreeGrafter"/>
</dbReference>
<dbReference type="GO" id="GO:0008104">
    <property type="term" value="P:intracellular protein localization"/>
    <property type="evidence" value="ECO:0007669"/>
    <property type="project" value="TreeGrafter"/>
</dbReference>